<evidence type="ECO:0000256" key="3">
    <source>
        <dbReference type="SAM" id="MobiDB-lite"/>
    </source>
</evidence>
<evidence type="ECO:0000256" key="2">
    <source>
        <dbReference type="ARBA" id="ARBA00023172"/>
    </source>
</evidence>
<evidence type="ECO:0000256" key="1">
    <source>
        <dbReference type="ARBA" id="ARBA00022908"/>
    </source>
</evidence>
<dbReference type="GO" id="GO:0003677">
    <property type="term" value="F:DNA binding"/>
    <property type="evidence" value="ECO:0007669"/>
    <property type="project" value="InterPro"/>
</dbReference>
<reference evidence="5 6" key="1">
    <citation type="submission" date="2017-07" db="EMBL/GenBank/DDBJ databases">
        <title>Draft Genome Sequences of Select Purple Nonsulfur Bacteria.</title>
        <authorList>
            <person name="Lasarre B."/>
            <person name="Mckinlay J.B."/>
        </authorList>
    </citation>
    <scope>NUCLEOTIDE SEQUENCE [LARGE SCALE GENOMIC DNA]</scope>
    <source>
        <strain evidence="5 6">DSM 11907</strain>
    </source>
</reference>
<feature type="compositionally biased region" description="Basic residues" evidence="3">
    <location>
        <begin position="250"/>
        <end position="259"/>
    </location>
</feature>
<dbReference type="RefSeq" id="WP_111356499.1">
    <property type="nucleotide sequence ID" value="NZ_NHSK01000065.1"/>
</dbReference>
<dbReference type="AlphaFoldDB" id="A0A327KRS5"/>
<dbReference type="InterPro" id="IPR050090">
    <property type="entry name" value="Tyrosine_recombinase_XerCD"/>
</dbReference>
<dbReference type="GO" id="GO:0015074">
    <property type="term" value="P:DNA integration"/>
    <property type="evidence" value="ECO:0007669"/>
    <property type="project" value="UniProtKB-KW"/>
</dbReference>
<evidence type="ECO:0000313" key="5">
    <source>
        <dbReference type="EMBL" id="RAI40055.1"/>
    </source>
</evidence>
<dbReference type="PROSITE" id="PS51898">
    <property type="entry name" value="TYR_RECOMBINASE"/>
    <property type="match status" value="1"/>
</dbReference>
<dbReference type="Gene3D" id="1.10.443.10">
    <property type="entry name" value="Intergrase catalytic core"/>
    <property type="match status" value="1"/>
</dbReference>
<gene>
    <name evidence="5" type="ORF">CH338_07450</name>
</gene>
<dbReference type="SUPFAM" id="SSF56349">
    <property type="entry name" value="DNA breaking-rejoining enzymes"/>
    <property type="match status" value="1"/>
</dbReference>
<evidence type="ECO:0000313" key="6">
    <source>
        <dbReference type="Proteomes" id="UP000248863"/>
    </source>
</evidence>
<dbReference type="Pfam" id="PF00589">
    <property type="entry name" value="Phage_integrase"/>
    <property type="match status" value="1"/>
</dbReference>
<dbReference type="EMBL" id="NPEU01000052">
    <property type="protein sequence ID" value="RAI40055.1"/>
    <property type="molecule type" value="Genomic_DNA"/>
</dbReference>
<dbReference type="InterPro" id="IPR013762">
    <property type="entry name" value="Integrase-like_cat_sf"/>
</dbReference>
<organism evidence="5 6">
    <name type="scientific">Rhodoplanes elegans</name>
    <dbReference type="NCBI Taxonomy" id="29408"/>
    <lineage>
        <taxon>Bacteria</taxon>
        <taxon>Pseudomonadati</taxon>
        <taxon>Pseudomonadota</taxon>
        <taxon>Alphaproteobacteria</taxon>
        <taxon>Hyphomicrobiales</taxon>
        <taxon>Nitrobacteraceae</taxon>
        <taxon>Rhodoplanes</taxon>
    </lineage>
</organism>
<dbReference type="Proteomes" id="UP000248863">
    <property type="component" value="Unassembled WGS sequence"/>
</dbReference>
<sequence>MAKLVAWRRGQCRKLAAKAPLIAPATVNRSTTQVLQRIFTRGRKVWRIPLPKEPHWRQHMLREPEERIRELRQDEDQALTAVMDPDYEVLRAFSIASGLRMRESLLRWSQVDFAAGVVITVGKGGKTIRMPMTTTMRRMLMSRKDHHAEFVFTYRVKRTRADRCRGERRPITIQGLKAHWRRCRKKAGVADYRWHDNRHTFATSLLRATGNLKLVHNALHHARIETTTKYAHVLDDELRAGMEKADRRRQPGTRRRMPKWRATSSNAS</sequence>
<comment type="caution">
    <text evidence="5">The sequence shown here is derived from an EMBL/GenBank/DDBJ whole genome shotgun (WGS) entry which is preliminary data.</text>
</comment>
<keyword evidence="6" id="KW-1185">Reference proteome</keyword>
<keyword evidence="1" id="KW-0229">DNA integration</keyword>
<dbReference type="PANTHER" id="PTHR30349:SF64">
    <property type="entry name" value="PROPHAGE INTEGRASE INTD-RELATED"/>
    <property type="match status" value="1"/>
</dbReference>
<evidence type="ECO:0000259" key="4">
    <source>
        <dbReference type="PROSITE" id="PS51898"/>
    </source>
</evidence>
<dbReference type="PANTHER" id="PTHR30349">
    <property type="entry name" value="PHAGE INTEGRASE-RELATED"/>
    <property type="match status" value="1"/>
</dbReference>
<feature type="region of interest" description="Disordered" evidence="3">
    <location>
        <begin position="241"/>
        <end position="268"/>
    </location>
</feature>
<dbReference type="OrthoDB" id="6388170at2"/>
<dbReference type="GO" id="GO:0006310">
    <property type="term" value="P:DNA recombination"/>
    <property type="evidence" value="ECO:0007669"/>
    <property type="project" value="UniProtKB-KW"/>
</dbReference>
<name>A0A327KRS5_9BRAD</name>
<accession>A0A327KRS5</accession>
<dbReference type="InterPro" id="IPR011010">
    <property type="entry name" value="DNA_brk_join_enz"/>
</dbReference>
<protein>
    <recommendedName>
        <fullName evidence="4">Tyr recombinase domain-containing protein</fullName>
    </recommendedName>
</protein>
<keyword evidence="2" id="KW-0233">DNA recombination</keyword>
<feature type="domain" description="Tyr recombinase" evidence="4">
    <location>
        <begin position="66"/>
        <end position="243"/>
    </location>
</feature>
<proteinExistence type="predicted"/>
<dbReference type="InterPro" id="IPR002104">
    <property type="entry name" value="Integrase_catalytic"/>
</dbReference>